<dbReference type="EMBL" id="STGV01000003">
    <property type="protein sequence ID" value="THV22907.1"/>
    <property type="molecule type" value="Genomic_DNA"/>
</dbReference>
<name>A0A4S8NYX9_9HYPH</name>
<protein>
    <recommendedName>
        <fullName evidence="3">Saccharopine dehydrogenase</fullName>
    </recommendedName>
</protein>
<dbReference type="SUPFAM" id="SSF51735">
    <property type="entry name" value="NAD(P)-binding Rossmann-fold domains"/>
    <property type="match status" value="1"/>
</dbReference>
<gene>
    <name evidence="1" type="ORF">FAA97_09690</name>
</gene>
<sequence length="329" mass="34337">MMPAFLIIGGYGTVGSQAVDALRKFQPELPLAIAGRNADKAMAAASRHSNVLGFAVDTTREDLGLPAGQGFSGVAVLTNDLSTHPALFAARHGIPYTSIATQLNHLGPKLALHAKWSSQAASLILDTSFAGVLILAGLHIATRFEKVLTVEIGALMDEKDLGGPASLADAGDFDETPPGLVLSNSNWQKPEAHQATRKFSLTDGTEYTGTSFPSVDIPDIAAAINPVSARLDFTYGVSPGSRDHGSPSVEIVYEIDGILPGGQRQKIKAQLSHQKGQTALTALGVAVAIEVLAGKVTGRPVPAGIHMPSSLIPVEHMVTRLQEGGASFN</sequence>
<keyword evidence="2" id="KW-1185">Reference proteome</keyword>
<proteinExistence type="predicted"/>
<evidence type="ECO:0000313" key="2">
    <source>
        <dbReference type="Proteomes" id="UP000308828"/>
    </source>
</evidence>
<evidence type="ECO:0008006" key="3">
    <source>
        <dbReference type="Google" id="ProtNLM"/>
    </source>
</evidence>
<comment type="caution">
    <text evidence="1">The sequence shown here is derived from an EMBL/GenBank/DDBJ whole genome shotgun (WGS) entry which is preliminary data.</text>
</comment>
<dbReference type="OrthoDB" id="3518805at2"/>
<organism evidence="1 2">
    <name type="scientific">Peteryoungia ipomoeae</name>
    <dbReference type="NCBI Taxonomy" id="1210932"/>
    <lineage>
        <taxon>Bacteria</taxon>
        <taxon>Pseudomonadati</taxon>
        <taxon>Pseudomonadota</taxon>
        <taxon>Alphaproteobacteria</taxon>
        <taxon>Hyphomicrobiales</taxon>
        <taxon>Rhizobiaceae</taxon>
        <taxon>Peteryoungia</taxon>
    </lineage>
</organism>
<dbReference type="InterPro" id="IPR036291">
    <property type="entry name" value="NAD(P)-bd_dom_sf"/>
</dbReference>
<dbReference type="AlphaFoldDB" id="A0A4S8NYX9"/>
<reference evidence="1 2" key="1">
    <citation type="submission" date="2019-04" db="EMBL/GenBank/DDBJ databases">
        <title>Genome sequence of strain shin9-1.</title>
        <authorList>
            <person name="Gao J."/>
            <person name="Sun J."/>
        </authorList>
    </citation>
    <scope>NUCLEOTIDE SEQUENCE [LARGE SCALE GENOMIC DNA]</scope>
    <source>
        <strain evidence="2">shin9-1</strain>
    </source>
</reference>
<accession>A0A4S8NYX9</accession>
<evidence type="ECO:0000313" key="1">
    <source>
        <dbReference type="EMBL" id="THV22907.1"/>
    </source>
</evidence>
<dbReference type="Proteomes" id="UP000308828">
    <property type="component" value="Unassembled WGS sequence"/>
</dbReference>
<dbReference type="RefSeq" id="WP_136598350.1">
    <property type="nucleotide sequence ID" value="NZ_STGV01000003.1"/>
</dbReference>
<dbReference type="Gene3D" id="3.40.50.720">
    <property type="entry name" value="NAD(P)-binding Rossmann-like Domain"/>
    <property type="match status" value="1"/>
</dbReference>